<evidence type="ECO:0000313" key="3">
    <source>
        <dbReference type="EMBL" id="EMR61364.1"/>
    </source>
</evidence>
<evidence type="ECO:0000313" key="4">
    <source>
        <dbReference type="Proteomes" id="UP000012174"/>
    </source>
</evidence>
<dbReference type="HOGENOM" id="CLU_015320_1_2_1"/>
<dbReference type="Pfam" id="PF04366">
    <property type="entry name" value="Ysc84"/>
    <property type="match status" value="1"/>
</dbReference>
<accession>M7S5L4</accession>
<dbReference type="OrthoDB" id="10255128at2759"/>
<keyword evidence="4" id="KW-1185">Reference proteome</keyword>
<proteinExistence type="predicted"/>
<feature type="domain" description="Ysc84 actin-binding" evidence="2">
    <location>
        <begin position="148"/>
        <end position="286"/>
    </location>
</feature>
<organism evidence="3 4">
    <name type="scientific">Eutypa lata (strain UCR-EL1)</name>
    <name type="common">Grapevine dieback disease fungus</name>
    <name type="synonym">Eutypa armeniacae</name>
    <dbReference type="NCBI Taxonomy" id="1287681"/>
    <lineage>
        <taxon>Eukaryota</taxon>
        <taxon>Fungi</taxon>
        <taxon>Dikarya</taxon>
        <taxon>Ascomycota</taxon>
        <taxon>Pezizomycotina</taxon>
        <taxon>Sordariomycetes</taxon>
        <taxon>Xylariomycetidae</taxon>
        <taxon>Xylariales</taxon>
        <taxon>Diatrypaceae</taxon>
        <taxon>Eutypa</taxon>
    </lineage>
</organism>
<sequence>MYKWTTKAAGPINKLTNKLGSEAWWPTALDKECDKCARILKSFVRDGFYTDDSAYPQPSPGDAMNPGPKPRAQPPPSPSPSDPSKTKSNRKTLVKIPPEAIARARGLAIFTTFRTGGPHIGGTGGSGVVLARLPDGSWSPPSGILPNSLSVGLMFGLDVYDCVFVLNTQAAVDTFMRKARFSMGGDLSVVAGPVSAGAVLESDFKSDEPVWSYVKSRGFFAGIQVDGTVVVARPDANGAFYGEKGITPERILRGDVPYHGQPGLLAEDGSRMWPEGAARLMAVVQDAGGGRADPGLLAEVGRGSPTPGDMAWSTGGGGEGSTSAGGVGEGSATEDKQGGRKWFGSR</sequence>
<dbReference type="KEGG" id="ela:UCREL1_11707"/>
<dbReference type="PANTHER" id="PTHR15629">
    <property type="entry name" value="SH3YL1 PROTEIN"/>
    <property type="match status" value="1"/>
</dbReference>
<gene>
    <name evidence="3" type="ORF">UCREL1_11707</name>
</gene>
<name>M7S5L4_EUTLA</name>
<protein>
    <submittedName>
        <fullName evidence="3">Putative duf500 domain protein</fullName>
    </submittedName>
</protein>
<feature type="compositionally biased region" description="Pro residues" evidence="1">
    <location>
        <begin position="67"/>
        <end position="81"/>
    </location>
</feature>
<dbReference type="InterPro" id="IPR007461">
    <property type="entry name" value="Ysc84_actin-binding"/>
</dbReference>
<evidence type="ECO:0000256" key="1">
    <source>
        <dbReference type="SAM" id="MobiDB-lite"/>
    </source>
</evidence>
<dbReference type="CDD" id="cd11524">
    <property type="entry name" value="SYLF"/>
    <property type="match status" value="1"/>
</dbReference>
<dbReference type="OMA" id="LGCEAFM"/>
<dbReference type="GO" id="GO:0035091">
    <property type="term" value="F:phosphatidylinositol binding"/>
    <property type="evidence" value="ECO:0007669"/>
    <property type="project" value="TreeGrafter"/>
</dbReference>
<dbReference type="Proteomes" id="UP000012174">
    <property type="component" value="Unassembled WGS sequence"/>
</dbReference>
<feature type="region of interest" description="Disordered" evidence="1">
    <location>
        <begin position="51"/>
        <end position="93"/>
    </location>
</feature>
<feature type="compositionally biased region" description="Gly residues" evidence="1">
    <location>
        <begin position="314"/>
        <end position="329"/>
    </location>
</feature>
<evidence type="ECO:0000259" key="2">
    <source>
        <dbReference type="Pfam" id="PF04366"/>
    </source>
</evidence>
<reference evidence="4" key="1">
    <citation type="journal article" date="2013" name="Genome Announc.">
        <title>Draft genome sequence of the grapevine dieback fungus Eutypa lata UCR-EL1.</title>
        <authorList>
            <person name="Blanco-Ulate B."/>
            <person name="Rolshausen P.E."/>
            <person name="Cantu D."/>
        </authorList>
    </citation>
    <scope>NUCLEOTIDE SEQUENCE [LARGE SCALE GENOMIC DNA]</scope>
    <source>
        <strain evidence="4">UCR-EL1</strain>
    </source>
</reference>
<feature type="region of interest" description="Disordered" evidence="1">
    <location>
        <begin position="300"/>
        <end position="346"/>
    </location>
</feature>
<dbReference type="PANTHER" id="PTHR15629:SF8">
    <property type="entry name" value="DUF500 DOMAIN PROTEIN (AFU_ORTHOLOGUE AFUA_5G07310)"/>
    <property type="match status" value="1"/>
</dbReference>
<dbReference type="eggNOG" id="KOG1843">
    <property type="taxonomic scope" value="Eukaryota"/>
</dbReference>
<dbReference type="AlphaFoldDB" id="M7S5L4"/>
<dbReference type="EMBL" id="KB707642">
    <property type="protein sequence ID" value="EMR61364.1"/>
    <property type="molecule type" value="Genomic_DNA"/>
</dbReference>
<dbReference type="InterPro" id="IPR051702">
    <property type="entry name" value="SH3_domain_YSC84-like"/>
</dbReference>